<name>A0A0M5IPL6_9CORY</name>
<feature type="region of interest" description="Disordered" evidence="2">
    <location>
        <begin position="125"/>
        <end position="152"/>
    </location>
</feature>
<dbReference type="KEGG" id="cdx:CDES_11325"/>
<evidence type="ECO:0000256" key="2">
    <source>
        <dbReference type="SAM" id="MobiDB-lite"/>
    </source>
</evidence>
<evidence type="ECO:0000256" key="1">
    <source>
        <dbReference type="SAM" id="Coils"/>
    </source>
</evidence>
<keyword evidence="3" id="KW-0472">Membrane</keyword>
<feature type="transmembrane region" description="Helical" evidence="3">
    <location>
        <begin position="21"/>
        <end position="40"/>
    </location>
</feature>
<keyword evidence="3" id="KW-0812">Transmembrane</keyword>
<dbReference type="EMBL" id="CP009220">
    <property type="protein sequence ID" value="ALC06631.1"/>
    <property type="molecule type" value="Genomic_DNA"/>
</dbReference>
<organism evidence="4 5">
    <name type="scientific">Corynebacterium deserti GIMN1.010</name>
    <dbReference type="NCBI Taxonomy" id="931089"/>
    <lineage>
        <taxon>Bacteria</taxon>
        <taxon>Bacillati</taxon>
        <taxon>Actinomycetota</taxon>
        <taxon>Actinomycetes</taxon>
        <taxon>Mycobacteriales</taxon>
        <taxon>Corynebacteriaceae</taxon>
        <taxon>Corynebacterium</taxon>
    </lineage>
</organism>
<dbReference type="PATRIC" id="fig|931089.4.peg.2291"/>
<evidence type="ECO:0000313" key="5">
    <source>
        <dbReference type="Proteomes" id="UP000068067"/>
    </source>
</evidence>
<dbReference type="Proteomes" id="UP000068067">
    <property type="component" value="Chromosome"/>
</dbReference>
<dbReference type="RefSeq" id="WP_053545547.1">
    <property type="nucleotide sequence ID" value="NZ_CP009220.1"/>
</dbReference>
<keyword evidence="5" id="KW-1185">Reference proteome</keyword>
<dbReference type="OrthoDB" id="5187941at2"/>
<accession>A0A0M5IPL6</accession>
<dbReference type="AlphaFoldDB" id="A0A0M5IPL6"/>
<evidence type="ECO:0008006" key="6">
    <source>
        <dbReference type="Google" id="ProtNLM"/>
    </source>
</evidence>
<evidence type="ECO:0000313" key="4">
    <source>
        <dbReference type="EMBL" id="ALC06631.1"/>
    </source>
</evidence>
<feature type="compositionally biased region" description="Basic and acidic residues" evidence="2">
    <location>
        <begin position="131"/>
        <end position="145"/>
    </location>
</feature>
<keyword evidence="1" id="KW-0175">Coiled coil</keyword>
<sequence>MSEPGQSGVKQRKKVTVKASHVVFLIICFCAALALAWWQWSRFQSGSGTFQNLGYAFQWPVIGGFLIYAYRKYLQYENEAIELENLEAHMEEEQSNRPQHEEGFVQLSNRPSLVEDDSVKEIDTSFLPERPTMDVEEFNRLNDPKARRRRKA</sequence>
<feature type="transmembrane region" description="Helical" evidence="3">
    <location>
        <begin position="52"/>
        <end position="70"/>
    </location>
</feature>
<dbReference type="STRING" id="931089.CDES_11325"/>
<keyword evidence="3" id="KW-1133">Transmembrane helix</keyword>
<feature type="coiled-coil region" evidence="1">
    <location>
        <begin position="73"/>
        <end position="103"/>
    </location>
</feature>
<reference evidence="4 5" key="1">
    <citation type="submission" date="2014-08" db="EMBL/GenBank/DDBJ databases">
        <title>Complete genome sequence of Corynebacterium deserti GIMN1.010 (=DSM 45689), isolated from desert sand in western China.</title>
        <authorList>
            <person name="Ruckert C."/>
            <person name="Albersmeier A."/>
            <person name="Kalinowski J."/>
        </authorList>
    </citation>
    <scope>NUCLEOTIDE SEQUENCE [LARGE SCALE GENOMIC DNA]</scope>
    <source>
        <strain evidence="4 5">GIMN1.010</strain>
    </source>
</reference>
<proteinExistence type="predicted"/>
<evidence type="ECO:0000256" key="3">
    <source>
        <dbReference type="SAM" id="Phobius"/>
    </source>
</evidence>
<protein>
    <recommendedName>
        <fullName evidence="6">Glucitol operon activator</fullName>
    </recommendedName>
</protein>
<gene>
    <name evidence="4" type="ORF">CDES_11325</name>
</gene>